<evidence type="ECO:0000256" key="4">
    <source>
        <dbReference type="ARBA" id="ARBA00070119"/>
    </source>
</evidence>
<keyword evidence="1" id="KW-0521">NADP</keyword>
<dbReference type="CDD" id="cd19094">
    <property type="entry name" value="AKR_Tas-like"/>
    <property type="match status" value="1"/>
</dbReference>
<dbReference type="PANTHER" id="PTHR43364">
    <property type="entry name" value="NADH-SPECIFIC METHYLGLYOXAL REDUCTASE-RELATED"/>
    <property type="match status" value="1"/>
</dbReference>
<dbReference type="NCBIfam" id="NF007912">
    <property type="entry name" value="PRK10625.1"/>
    <property type="match status" value="1"/>
</dbReference>
<keyword evidence="2" id="KW-0560">Oxidoreductase</keyword>
<proteinExistence type="inferred from homology"/>
<gene>
    <name evidence="6" type="ORF">KME65_00820</name>
</gene>
<comment type="similarity">
    <text evidence="3">Belongs to the aldo/keto reductase family. Aldo/keto reductase 2 subfamily.</text>
</comment>
<dbReference type="InterPro" id="IPR050523">
    <property type="entry name" value="AKR_Detox_Biosynth"/>
</dbReference>
<name>A0A944QR81_9GAMM</name>
<dbReference type="GO" id="GO:0016491">
    <property type="term" value="F:oxidoreductase activity"/>
    <property type="evidence" value="ECO:0007669"/>
    <property type="project" value="UniProtKB-KW"/>
</dbReference>
<dbReference type="InterPro" id="IPR023210">
    <property type="entry name" value="NADP_OxRdtase_dom"/>
</dbReference>
<dbReference type="AlphaFoldDB" id="A0A944QR81"/>
<comment type="caution">
    <text evidence="6">The sequence shown here is derived from an EMBL/GenBank/DDBJ whole genome shotgun (WGS) entry which is preliminary data.</text>
</comment>
<evidence type="ECO:0000256" key="3">
    <source>
        <dbReference type="ARBA" id="ARBA00038157"/>
    </source>
</evidence>
<organism evidence="6 7">
    <name type="scientific">Candidatus Thiodiazotropha taylori</name>
    <dbReference type="NCBI Taxonomy" id="2792791"/>
    <lineage>
        <taxon>Bacteria</taxon>
        <taxon>Pseudomonadati</taxon>
        <taxon>Pseudomonadota</taxon>
        <taxon>Gammaproteobacteria</taxon>
        <taxon>Chromatiales</taxon>
        <taxon>Sedimenticolaceae</taxon>
        <taxon>Candidatus Thiodiazotropha</taxon>
    </lineage>
</organism>
<evidence type="ECO:0000313" key="6">
    <source>
        <dbReference type="EMBL" id="MBT2987483.1"/>
    </source>
</evidence>
<evidence type="ECO:0000259" key="5">
    <source>
        <dbReference type="Pfam" id="PF00248"/>
    </source>
</evidence>
<evidence type="ECO:0000313" key="7">
    <source>
        <dbReference type="Proteomes" id="UP000770889"/>
    </source>
</evidence>
<dbReference type="InterPro" id="IPR036812">
    <property type="entry name" value="NAD(P)_OxRdtase_dom_sf"/>
</dbReference>
<accession>A0A944QR81</accession>
<dbReference type="SUPFAM" id="SSF51430">
    <property type="entry name" value="NAD(P)-linked oxidoreductase"/>
    <property type="match status" value="1"/>
</dbReference>
<dbReference type="FunFam" id="3.20.20.100:FF:000005">
    <property type="entry name" value="NADP(H)-dependent aldo-keto reductase"/>
    <property type="match status" value="1"/>
</dbReference>
<sequence>MKYRVLGHTDLKLSALCLGTMTYGEQNSEAEAHAQLDRAVDAGINFIDTAEMYPVPPKADTQGLTEHHIGTWLASRGHRDRLIIATKVAGPADWLSYLRDGNLHHDRVNIEAAVDQSLQRLQTDYIDIYQLHWPDRQTNYFGKLGYQAATEEQATPILETLQVLSELQRAGKIRHIGVSNETPWGVSQFLQLAEKHDLPRIVTIQNPYNLLNRTYEIGLAEISHREKCGLLAYSPMAFGTLSGKYLAGRKPDGARLTLFSRFDRYSSPQTLWATEEYVALARRQGLKPAQMALAFVTSRPFVTSNIIGATTLAQLDENIESIDISLSPEVLQEIETIHKRQPNPAP</sequence>
<dbReference type="EMBL" id="JAHHGM010000001">
    <property type="protein sequence ID" value="MBT2987483.1"/>
    <property type="molecule type" value="Genomic_DNA"/>
</dbReference>
<dbReference type="PANTHER" id="PTHR43364:SF4">
    <property type="entry name" value="NAD(P)-LINKED OXIDOREDUCTASE SUPERFAMILY PROTEIN"/>
    <property type="match status" value="1"/>
</dbReference>
<reference evidence="6 7" key="1">
    <citation type="submission" date="2021-05" db="EMBL/GenBank/DDBJ databases">
        <title>Genetic and Functional Diversity in Clade A Lucinid endosymbionts from the Bahamas.</title>
        <authorList>
            <person name="Giani N.M."/>
            <person name="Engel A.S."/>
            <person name="Campbell B.J."/>
        </authorList>
    </citation>
    <scope>NUCLEOTIDE SEQUENCE [LARGE SCALE GENOMIC DNA]</scope>
    <source>
        <strain evidence="6">LUC16012Gg_MoonRockCtena</strain>
    </source>
</reference>
<dbReference type="Proteomes" id="UP000770889">
    <property type="component" value="Unassembled WGS sequence"/>
</dbReference>
<feature type="domain" description="NADP-dependent oxidoreductase" evidence="5">
    <location>
        <begin position="16"/>
        <end position="337"/>
    </location>
</feature>
<dbReference type="Pfam" id="PF00248">
    <property type="entry name" value="Aldo_ket_red"/>
    <property type="match status" value="1"/>
</dbReference>
<evidence type="ECO:0000256" key="1">
    <source>
        <dbReference type="ARBA" id="ARBA00022857"/>
    </source>
</evidence>
<protein>
    <recommendedName>
        <fullName evidence="4">Protein tas</fullName>
    </recommendedName>
</protein>
<evidence type="ECO:0000256" key="2">
    <source>
        <dbReference type="ARBA" id="ARBA00023002"/>
    </source>
</evidence>
<dbReference type="Gene3D" id="3.20.20.100">
    <property type="entry name" value="NADP-dependent oxidoreductase domain"/>
    <property type="match status" value="1"/>
</dbReference>